<evidence type="ECO:0000256" key="3">
    <source>
        <dbReference type="SAM" id="SignalP"/>
    </source>
</evidence>
<sequence>MKSMTLVTAALVAFAEGLPDKSPSVGKWTRGMLRRDTPPPMGVEQPILPPSLGVPTVQGCFKSSGDLEMVEVLLYNSIDECGGKRCLAQGYPAGGTSGGNQCWCGKTYPPKEDLVDDKNCNAKCTGYGEHACGGIDFWTIYNTGKILSVKHKGDENSSSKSSASSTPTPTSTAPEKTLVVSVTPSSEPTEEASSGGSNVAGIVAGVVVGVVVLASAIGGGYLYMRRKRNKEIEEEHRRNAAVSAFIGKPPGSSSGSMTDSRMDPVLAHRRMSDGSIADNQDYSRRILRVTN</sequence>
<keyword evidence="2" id="KW-0812">Transmembrane</keyword>
<dbReference type="InterPro" id="IPR002889">
    <property type="entry name" value="WSC_carb-bd"/>
</dbReference>
<protein>
    <recommendedName>
        <fullName evidence="4">WSC domain-containing protein</fullName>
    </recommendedName>
</protein>
<keyword evidence="2" id="KW-1133">Transmembrane helix</keyword>
<feature type="compositionally biased region" description="Low complexity" evidence="1">
    <location>
        <begin position="158"/>
        <end position="197"/>
    </location>
</feature>
<evidence type="ECO:0000259" key="4">
    <source>
        <dbReference type="PROSITE" id="PS51212"/>
    </source>
</evidence>
<evidence type="ECO:0000256" key="2">
    <source>
        <dbReference type="SAM" id="Phobius"/>
    </source>
</evidence>
<feature type="domain" description="WSC" evidence="4">
    <location>
        <begin position="54"/>
        <end position="144"/>
    </location>
</feature>
<keyword evidence="6" id="KW-1185">Reference proteome</keyword>
<dbReference type="Proteomes" id="UP001302745">
    <property type="component" value="Unassembled WGS sequence"/>
</dbReference>
<feature type="signal peptide" evidence="3">
    <location>
        <begin position="1"/>
        <end position="17"/>
    </location>
</feature>
<feature type="region of interest" description="Disordered" evidence="1">
    <location>
        <begin position="151"/>
        <end position="197"/>
    </location>
</feature>
<comment type="caution">
    <text evidence="5">The sequence shown here is derived from an EMBL/GenBank/DDBJ whole genome shotgun (WGS) entry which is preliminary data.</text>
</comment>
<reference evidence="5" key="2">
    <citation type="submission" date="2023-05" db="EMBL/GenBank/DDBJ databases">
        <authorList>
            <consortium name="Lawrence Berkeley National Laboratory"/>
            <person name="Steindorff A."/>
            <person name="Hensen N."/>
            <person name="Bonometti L."/>
            <person name="Westerberg I."/>
            <person name="Brannstrom I.O."/>
            <person name="Guillou S."/>
            <person name="Cros-Aarteil S."/>
            <person name="Calhoun S."/>
            <person name="Haridas S."/>
            <person name="Kuo A."/>
            <person name="Mondo S."/>
            <person name="Pangilinan J."/>
            <person name="Riley R."/>
            <person name="Labutti K."/>
            <person name="Andreopoulos B."/>
            <person name="Lipzen A."/>
            <person name="Chen C."/>
            <person name="Yanf M."/>
            <person name="Daum C."/>
            <person name="Ng V."/>
            <person name="Clum A."/>
            <person name="Ohm R."/>
            <person name="Martin F."/>
            <person name="Silar P."/>
            <person name="Natvig D."/>
            <person name="Lalanne C."/>
            <person name="Gautier V."/>
            <person name="Ament-Velasquez S.L."/>
            <person name="Kruys A."/>
            <person name="Hutchinson M.I."/>
            <person name="Powell A.J."/>
            <person name="Barry K."/>
            <person name="Miller A.N."/>
            <person name="Grigoriev I.V."/>
            <person name="Debuchy R."/>
            <person name="Gladieux P."/>
            <person name="Thoren M.H."/>
            <person name="Johannesson H."/>
        </authorList>
    </citation>
    <scope>NUCLEOTIDE SEQUENCE</scope>
    <source>
        <strain evidence="5">CBS 538.74</strain>
    </source>
</reference>
<keyword evidence="3" id="KW-0732">Signal</keyword>
<evidence type="ECO:0000313" key="6">
    <source>
        <dbReference type="Proteomes" id="UP001302745"/>
    </source>
</evidence>
<feature type="transmembrane region" description="Helical" evidence="2">
    <location>
        <begin position="199"/>
        <end position="223"/>
    </location>
</feature>
<dbReference type="PROSITE" id="PS51212">
    <property type="entry name" value="WSC"/>
    <property type="match status" value="1"/>
</dbReference>
<organism evidence="5 6">
    <name type="scientific">Chaetomidium leptoderma</name>
    <dbReference type="NCBI Taxonomy" id="669021"/>
    <lineage>
        <taxon>Eukaryota</taxon>
        <taxon>Fungi</taxon>
        <taxon>Dikarya</taxon>
        <taxon>Ascomycota</taxon>
        <taxon>Pezizomycotina</taxon>
        <taxon>Sordariomycetes</taxon>
        <taxon>Sordariomycetidae</taxon>
        <taxon>Sordariales</taxon>
        <taxon>Chaetomiaceae</taxon>
        <taxon>Chaetomidium</taxon>
    </lineage>
</organism>
<gene>
    <name evidence="5" type="ORF">C8A00DRAFT_37266</name>
</gene>
<accession>A0AAN6VEW3</accession>
<evidence type="ECO:0000256" key="1">
    <source>
        <dbReference type="SAM" id="MobiDB-lite"/>
    </source>
</evidence>
<keyword evidence="2" id="KW-0472">Membrane</keyword>
<proteinExistence type="predicted"/>
<dbReference type="Pfam" id="PF01822">
    <property type="entry name" value="WSC"/>
    <property type="match status" value="1"/>
</dbReference>
<name>A0AAN6VEW3_9PEZI</name>
<feature type="chain" id="PRO_5042832502" description="WSC domain-containing protein" evidence="3">
    <location>
        <begin position="18"/>
        <end position="291"/>
    </location>
</feature>
<dbReference type="SMART" id="SM00321">
    <property type="entry name" value="WSC"/>
    <property type="match status" value="1"/>
</dbReference>
<evidence type="ECO:0000313" key="5">
    <source>
        <dbReference type="EMBL" id="KAK4150132.1"/>
    </source>
</evidence>
<dbReference type="AlphaFoldDB" id="A0AAN6VEW3"/>
<reference evidence="5" key="1">
    <citation type="journal article" date="2023" name="Mol. Phylogenet. Evol.">
        <title>Genome-scale phylogeny and comparative genomics of the fungal order Sordariales.</title>
        <authorList>
            <person name="Hensen N."/>
            <person name="Bonometti L."/>
            <person name="Westerberg I."/>
            <person name="Brannstrom I.O."/>
            <person name="Guillou S."/>
            <person name="Cros-Aarteil S."/>
            <person name="Calhoun S."/>
            <person name="Haridas S."/>
            <person name="Kuo A."/>
            <person name="Mondo S."/>
            <person name="Pangilinan J."/>
            <person name="Riley R."/>
            <person name="LaButti K."/>
            <person name="Andreopoulos B."/>
            <person name="Lipzen A."/>
            <person name="Chen C."/>
            <person name="Yan M."/>
            <person name="Daum C."/>
            <person name="Ng V."/>
            <person name="Clum A."/>
            <person name="Steindorff A."/>
            <person name="Ohm R.A."/>
            <person name="Martin F."/>
            <person name="Silar P."/>
            <person name="Natvig D.O."/>
            <person name="Lalanne C."/>
            <person name="Gautier V."/>
            <person name="Ament-Velasquez S.L."/>
            <person name="Kruys A."/>
            <person name="Hutchinson M.I."/>
            <person name="Powell A.J."/>
            <person name="Barry K."/>
            <person name="Miller A.N."/>
            <person name="Grigoriev I.V."/>
            <person name="Debuchy R."/>
            <person name="Gladieux P."/>
            <person name="Hiltunen Thoren M."/>
            <person name="Johannesson H."/>
        </authorList>
    </citation>
    <scope>NUCLEOTIDE SEQUENCE</scope>
    <source>
        <strain evidence="5">CBS 538.74</strain>
    </source>
</reference>
<dbReference type="EMBL" id="MU857094">
    <property type="protein sequence ID" value="KAK4150132.1"/>
    <property type="molecule type" value="Genomic_DNA"/>
</dbReference>